<accession>A0ABQ5YBP7</accession>
<gene>
    <name evidence="1" type="ORF">GCM10007906_46660</name>
</gene>
<evidence type="ECO:0000313" key="1">
    <source>
        <dbReference type="EMBL" id="GLR07078.1"/>
    </source>
</evidence>
<proteinExistence type="predicted"/>
<dbReference type="Proteomes" id="UP001156669">
    <property type="component" value="Unassembled WGS sequence"/>
</dbReference>
<sequence>MTNKNIKTSKASRVTCFLYKKLEIREQSHLTFRRFNGTLYSERKNFEITRNNISTLTMQIGGF</sequence>
<keyword evidence="2" id="KW-1185">Reference proteome</keyword>
<evidence type="ECO:0000313" key="2">
    <source>
        <dbReference type="Proteomes" id="UP001156669"/>
    </source>
</evidence>
<reference evidence="2" key="1">
    <citation type="journal article" date="2019" name="Int. J. Syst. Evol. Microbiol.">
        <title>The Global Catalogue of Microorganisms (GCM) 10K type strain sequencing project: providing services to taxonomists for standard genome sequencing and annotation.</title>
        <authorList>
            <consortium name="The Broad Institute Genomics Platform"/>
            <consortium name="The Broad Institute Genome Sequencing Center for Infectious Disease"/>
            <person name="Wu L."/>
            <person name="Ma J."/>
        </authorList>
    </citation>
    <scope>NUCLEOTIDE SEQUENCE [LARGE SCALE GENOMIC DNA]</scope>
    <source>
        <strain evidence="2">NBRC 110633</strain>
    </source>
</reference>
<organism evidence="1 2">
    <name type="scientific">Vibrio hyugaensis</name>
    <dbReference type="NCBI Taxonomy" id="1534743"/>
    <lineage>
        <taxon>Bacteria</taxon>
        <taxon>Pseudomonadati</taxon>
        <taxon>Pseudomonadota</taxon>
        <taxon>Gammaproteobacteria</taxon>
        <taxon>Vibrionales</taxon>
        <taxon>Vibrionaceae</taxon>
        <taxon>Vibrio</taxon>
    </lineage>
</organism>
<comment type="caution">
    <text evidence="1">The sequence shown here is derived from an EMBL/GenBank/DDBJ whole genome shotgun (WGS) entry which is preliminary data.</text>
</comment>
<name>A0ABQ5YBP7_9VIBR</name>
<protein>
    <submittedName>
        <fullName evidence="1">Uncharacterized protein</fullName>
    </submittedName>
</protein>
<dbReference type="EMBL" id="BSOE01000059">
    <property type="protein sequence ID" value="GLR07078.1"/>
    <property type="molecule type" value="Genomic_DNA"/>
</dbReference>